<organism evidence="3 4">
    <name type="scientific">Plutella xylostella</name>
    <name type="common">Diamondback moth</name>
    <name type="synonym">Plutella maculipennis</name>
    <dbReference type="NCBI Taxonomy" id="51655"/>
    <lineage>
        <taxon>Eukaryota</taxon>
        <taxon>Metazoa</taxon>
        <taxon>Ecdysozoa</taxon>
        <taxon>Arthropoda</taxon>
        <taxon>Hexapoda</taxon>
        <taxon>Insecta</taxon>
        <taxon>Pterygota</taxon>
        <taxon>Neoptera</taxon>
        <taxon>Endopterygota</taxon>
        <taxon>Lepidoptera</taxon>
        <taxon>Glossata</taxon>
        <taxon>Ditrysia</taxon>
        <taxon>Yponomeutoidea</taxon>
        <taxon>Plutellidae</taxon>
        <taxon>Plutella</taxon>
    </lineage>
</organism>
<feature type="disulfide bond" evidence="1">
    <location>
        <begin position="127"/>
        <end position="144"/>
    </location>
</feature>
<dbReference type="PROSITE" id="PS50026">
    <property type="entry name" value="EGF_3"/>
    <property type="match status" value="1"/>
</dbReference>
<proteinExistence type="predicted"/>
<comment type="caution">
    <text evidence="1">Lacks conserved residue(s) required for the propagation of feature annotation.</text>
</comment>
<evidence type="ECO:0000259" key="2">
    <source>
        <dbReference type="PROSITE" id="PS50026"/>
    </source>
</evidence>
<dbReference type="Proteomes" id="UP000653454">
    <property type="component" value="Unassembled WGS sequence"/>
</dbReference>
<dbReference type="AlphaFoldDB" id="A0A8S4G7J1"/>
<keyword evidence="4" id="KW-1185">Reference proteome</keyword>
<gene>
    <name evidence="3" type="ORF">PLXY2_LOCUS14870</name>
</gene>
<keyword evidence="1" id="KW-1015">Disulfide bond</keyword>
<comment type="caution">
    <text evidence="3">The sequence shown here is derived from an EMBL/GenBank/DDBJ whole genome shotgun (WGS) entry which is preliminary data.</text>
</comment>
<name>A0A8S4G7J1_PLUXY</name>
<reference evidence="3" key="1">
    <citation type="submission" date="2020-11" db="EMBL/GenBank/DDBJ databases">
        <authorList>
            <person name="Whiteford S."/>
        </authorList>
    </citation>
    <scope>NUCLEOTIDE SEQUENCE</scope>
</reference>
<evidence type="ECO:0000313" key="3">
    <source>
        <dbReference type="EMBL" id="CAG9136616.1"/>
    </source>
</evidence>
<feature type="disulfide bond" evidence="1">
    <location>
        <begin position="146"/>
        <end position="155"/>
    </location>
</feature>
<dbReference type="EMBL" id="CAJHNJ030000150">
    <property type="protein sequence ID" value="CAG9136616.1"/>
    <property type="molecule type" value="Genomic_DNA"/>
</dbReference>
<dbReference type="PROSITE" id="PS01186">
    <property type="entry name" value="EGF_2"/>
    <property type="match status" value="1"/>
</dbReference>
<evidence type="ECO:0000313" key="4">
    <source>
        <dbReference type="Proteomes" id="UP000653454"/>
    </source>
</evidence>
<dbReference type="PROSITE" id="PS00022">
    <property type="entry name" value="EGF_1"/>
    <property type="match status" value="1"/>
</dbReference>
<accession>A0A8S4G7J1</accession>
<feature type="domain" description="EGF-like" evidence="2">
    <location>
        <begin position="118"/>
        <end position="156"/>
    </location>
</feature>
<evidence type="ECO:0000256" key="1">
    <source>
        <dbReference type="PROSITE-ProRule" id="PRU00076"/>
    </source>
</evidence>
<dbReference type="InterPro" id="IPR000742">
    <property type="entry name" value="EGF"/>
</dbReference>
<sequence length="174" mass="19345">MSSELQLRGWRRMLLPDAAQRDARSWTRPQLDPRMFYRRATQMRNLYSFGTLLRNSELPNVTYSKSHRNLSLLQVQSPVLVVELALDALEGSALRALRLLTVFGFNMTYAVTSPASKEVQSCSALDCRLLGHCYAASDYQGFFCSCFEGYSGADCGAGPACRDAGLCRHGGTCR</sequence>
<protein>
    <submittedName>
        <fullName evidence="3">(diamondback moth) hypothetical protein</fullName>
    </submittedName>
</protein>
<keyword evidence="1" id="KW-0245">EGF-like domain</keyword>